<keyword evidence="11" id="KW-0539">Nucleus</keyword>
<dbReference type="InterPro" id="IPR027417">
    <property type="entry name" value="P-loop_NTPase"/>
</dbReference>
<keyword evidence="7" id="KW-0067">ATP-binding</keyword>
<evidence type="ECO:0000256" key="4">
    <source>
        <dbReference type="ARBA" id="ARBA00022454"/>
    </source>
</evidence>
<keyword evidence="8 12" id="KW-0175">Coiled coil</keyword>
<dbReference type="SUPFAM" id="SSF52540">
    <property type="entry name" value="P-loop containing nucleoside triphosphate hydrolases"/>
    <property type="match status" value="1"/>
</dbReference>
<keyword evidence="14" id="KW-1185">Reference proteome</keyword>
<feature type="non-terminal residue" evidence="13">
    <location>
        <position position="1"/>
    </location>
</feature>
<evidence type="ECO:0000256" key="11">
    <source>
        <dbReference type="ARBA" id="ARBA00023242"/>
    </source>
</evidence>
<name>A0ABV0R4B8_9TELE</name>
<evidence type="ECO:0000256" key="5">
    <source>
        <dbReference type="ARBA" id="ARBA00022741"/>
    </source>
</evidence>
<keyword evidence="4" id="KW-0158">Chromosome</keyword>
<protein>
    <submittedName>
        <fullName evidence="13">Structural maintenance of chromosomes protein 6</fullName>
    </submittedName>
</protein>
<evidence type="ECO:0000256" key="2">
    <source>
        <dbReference type="ARBA" id="ARBA00004286"/>
    </source>
</evidence>
<feature type="coiled-coil region" evidence="12">
    <location>
        <begin position="17"/>
        <end position="110"/>
    </location>
</feature>
<dbReference type="PANTHER" id="PTHR19306">
    <property type="entry name" value="STRUCTURAL MAINTENANCE OF CHROMOSOMES 5,6 SMC5, SMC6"/>
    <property type="match status" value="1"/>
</dbReference>
<dbReference type="Gene3D" id="3.40.50.300">
    <property type="entry name" value="P-loop containing nucleotide triphosphate hydrolases"/>
    <property type="match status" value="1"/>
</dbReference>
<evidence type="ECO:0000256" key="10">
    <source>
        <dbReference type="ARBA" id="ARBA00023204"/>
    </source>
</evidence>
<evidence type="ECO:0000256" key="12">
    <source>
        <dbReference type="SAM" id="Coils"/>
    </source>
</evidence>
<evidence type="ECO:0000313" key="13">
    <source>
        <dbReference type="EMBL" id="MEQ2202871.1"/>
    </source>
</evidence>
<sequence length="239" mass="27771">DELSKTDQEVMKCKHHKKHYDNKRDAHLQNIQTLEAQLKSKEMNLAASVAKASEICPERLEVRRTAKSIDSEINRLKVKISTQQEQQGDRKEIVRQYHEALENYRNMSQQMRSLNNFIRSLDNVMNYRLQVYADLRKFLSARCKYYFNSMLAQRGYSGSMTFDHKNETLTISVQPGQGNKADLSDMRSLSGGERSFSTVCFVLSLWAITESPFRCLDEFDVYMVITYSFIDIWCGCVEG</sequence>
<accession>A0ABV0R4B8</accession>
<evidence type="ECO:0000313" key="14">
    <source>
        <dbReference type="Proteomes" id="UP001434883"/>
    </source>
</evidence>
<keyword evidence="10" id="KW-0234">DNA repair</keyword>
<evidence type="ECO:0000256" key="7">
    <source>
        <dbReference type="ARBA" id="ARBA00022840"/>
    </source>
</evidence>
<organism evidence="13 14">
    <name type="scientific">Xenoophorus captivus</name>
    <dbReference type="NCBI Taxonomy" id="1517983"/>
    <lineage>
        <taxon>Eukaryota</taxon>
        <taxon>Metazoa</taxon>
        <taxon>Chordata</taxon>
        <taxon>Craniata</taxon>
        <taxon>Vertebrata</taxon>
        <taxon>Euteleostomi</taxon>
        <taxon>Actinopterygii</taxon>
        <taxon>Neopterygii</taxon>
        <taxon>Teleostei</taxon>
        <taxon>Neoteleostei</taxon>
        <taxon>Acanthomorphata</taxon>
        <taxon>Ovalentaria</taxon>
        <taxon>Atherinomorphae</taxon>
        <taxon>Cyprinodontiformes</taxon>
        <taxon>Goodeidae</taxon>
        <taxon>Xenoophorus</taxon>
    </lineage>
</organism>
<evidence type="ECO:0000256" key="8">
    <source>
        <dbReference type="ARBA" id="ARBA00023054"/>
    </source>
</evidence>
<comment type="caution">
    <text evidence="13">The sequence shown here is derived from an EMBL/GenBank/DDBJ whole genome shotgun (WGS) entry which is preliminary data.</text>
</comment>
<dbReference type="PANTHER" id="PTHR19306:SF7">
    <property type="entry name" value="SI:DKEY-119F1.1"/>
    <property type="match status" value="1"/>
</dbReference>
<reference evidence="13 14" key="1">
    <citation type="submission" date="2021-06" db="EMBL/GenBank/DDBJ databases">
        <authorList>
            <person name="Palmer J.M."/>
        </authorList>
    </citation>
    <scope>NUCLEOTIDE SEQUENCE [LARGE SCALE GENOMIC DNA]</scope>
    <source>
        <strain evidence="13 14">XC_2019</strain>
        <tissue evidence="13">Muscle</tissue>
    </source>
</reference>
<comment type="subcellular location">
    <subcellularLocation>
        <location evidence="2">Chromosome</location>
    </subcellularLocation>
    <subcellularLocation>
        <location evidence="1">Nucleus</location>
    </subcellularLocation>
</comment>
<keyword evidence="5" id="KW-0547">Nucleotide-binding</keyword>
<keyword evidence="9" id="KW-0233">DNA recombination</keyword>
<evidence type="ECO:0000256" key="1">
    <source>
        <dbReference type="ARBA" id="ARBA00004123"/>
    </source>
</evidence>
<dbReference type="Proteomes" id="UP001434883">
    <property type="component" value="Unassembled WGS sequence"/>
</dbReference>
<evidence type="ECO:0000256" key="9">
    <source>
        <dbReference type="ARBA" id="ARBA00023172"/>
    </source>
</evidence>
<dbReference type="EMBL" id="JAHRIN010034000">
    <property type="protein sequence ID" value="MEQ2202871.1"/>
    <property type="molecule type" value="Genomic_DNA"/>
</dbReference>
<evidence type="ECO:0000256" key="6">
    <source>
        <dbReference type="ARBA" id="ARBA00022763"/>
    </source>
</evidence>
<comment type="similarity">
    <text evidence="3">Belongs to the SMC family. SMC6 subfamily.</text>
</comment>
<evidence type="ECO:0000256" key="3">
    <source>
        <dbReference type="ARBA" id="ARBA00006793"/>
    </source>
</evidence>
<gene>
    <name evidence="13" type="primary">SMC6</name>
    <name evidence="13" type="ORF">XENOCAPTIV_018635</name>
</gene>
<proteinExistence type="inferred from homology"/>
<keyword evidence="6" id="KW-0227">DNA damage</keyword>